<accession>A0A024HBU9</accession>
<dbReference type="Gene3D" id="1.10.10.10">
    <property type="entry name" value="Winged helix-like DNA-binding domain superfamily/Winged helix DNA-binding domain"/>
    <property type="match status" value="1"/>
</dbReference>
<dbReference type="PROSITE" id="PS51688">
    <property type="entry name" value="ICA"/>
    <property type="match status" value="1"/>
</dbReference>
<evidence type="ECO:0000313" key="4">
    <source>
        <dbReference type="Proteomes" id="UP000025241"/>
    </source>
</evidence>
<organism evidence="3 4">
    <name type="scientific">Pseudomonas knackmussii (strain DSM 6978 / CCUG 54928 / LMG 23759 / B13)</name>
    <dbReference type="NCBI Taxonomy" id="1301098"/>
    <lineage>
        <taxon>Bacteria</taxon>
        <taxon>Pseudomonadati</taxon>
        <taxon>Pseudomonadota</taxon>
        <taxon>Gammaproteobacteria</taxon>
        <taxon>Pseudomonadales</taxon>
        <taxon>Pseudomonadaceae</taxon>
        <taxon>Pseudomonas</taxon>
    </lineage>
</organism>
<reference evidence="3 4" key="1">
    <citation type="submission" date="2013-03" db="EMBL/GenBank/DDBJ databases">
        <authorList>
            <person name="Linke B."/>
        </authorList>
    </citation>
    <scope>NUCLEOTIDE SEQUENCE [LARGE SCALE GENOMIC DNA]</scope>
    <source>
        <strain evidence="3 4">B13</strain>
    </source>
</reference>
<dbReference type="InterPro" id="IPR036388">
    <property type="entry name" value="WH-like_DNA-bd_sf"/>
</dbReference>
<reference evidence="3 4" key="2">
    <citation type="submission" date="2014-05" db="EMBL/GenBank/DDBJ databases">
        <title>Genome sequence of the 3-chlorobenzoate degrading bacterium Pseudomonas knackmussii B13 shows multiple evidence for horizontal gene transfer.</title>
        <authorList>
            <person name="Miyazaki R."/>
            <person name="Bertelli C."/>
            <person name="Falquet L."/>
            <person name="Robinson-Rechavi M."/>
            <person name="Gharib W."/>
            <person name="Roy S."/>
            <person name="Van der Meer J.R."/>
        </authorList>
    </citation>
    <scope>NUCLEOTIDE SEQUENCE [LARGE SCALE GENOMIC DNA]</scope>
    <source>
        <strain evidence="3 4">B13</strain>
    </source>
</reference>
<dbReference type="eggNOG" id="ENOG5030KDD">
    <property type="taxonomic scope" value="Bacteria"/>
</dbReference>
<dbReference type="HOGENOM" id="CLU_558796_0_0_6"/>
<evidence type="ECO:0000313" key="3">
    <source>
        <dbReference type="EMBL" id="CDF81963.1"/>
    </source>
</evidence>
<evidence type="ECO:0000259" key="2">
    <source>
        <dbReference type="PROSITE" id="PS51688"/>
    </source>
</evidence>
<dbReference type="PATRIC" id="fig|1301098.3.peg.602"/>
<protein>
    <recommendedName>
        <fullName evidence="2">Peptidase S74 domain-containing protein</fullName>
    </recommendedName>
</protein>
<dbReference type="OrthoDB" id="6054389at2"/>
<dbReference type="Proteomes" id="UP000025241">
    <property type="component" value="Chromosome I"/>
</dbReference>
<dbReference type="EMBL" id="HG322950">
    <property type="protein sequence ID" value="CDF81963.1"/>
    <property type="molecule type" value="Genomic_DNA"/>
</dbReference>
<name>A0A024HBU9_PSEKB</name>
<gene>
    <name evidence="3" type="ORF">PKB_0586</name>
</gene>
<proteinExistence type="predicted"/>
<dbReference type="STRING" id="1301098.PKB_0586"/>
<evidence type="ECO:0000256" key="1">
    <source>
        <dbReference type="SAM" id="MobiDB-lite"/>
    </source>
</evidence>
<dbReference type="CDD" id="cd10144">
    <property type="entry name" value="Peptidase_S74_CIMCD"/>
    <property type="match status" value="1"/>
</dbReference>
<feature type="region of interest" description="Disordered" evidence="1">
    <location>
        <begin position="1"/>
        <end position="28"/>
    </location>
</feature>
<keyword evidence="4" id="KW-1185">Reference proteome</keyword>
<dbReference type="Gene3D" id="2.160.20.10">
    <property type="entry name" value="Single-stranded right-handed beta-helix, Pectin lyase-like"/>
    <property type="match status" value="1"/>
</dbReference>
<dbReference type="InterPro" id="IPR030392">
    <property type="entry name" value="S74_ICA"/>
</dbReference>
<dbReference type="AlphaFoldDB" id="A0A024HBU9"/>
<dbReference type="KEGG" id="pkc:PKB_0586"/>
<sequence>MAQRRPLYSNGGTPAELPSGDTLAGAEPPITSGTAAQFWRGDKTWQDLGAAVRSAVLTGLSTAPAVSTAVAATDSVLVALGKLQAQLNGKAASGSNADITNLNALATASWGTGGRIYGDFINATHSSRTLLQSSAANSNTVVGTIPTGTASASGLNAYSSSNPDSSTIGQFQQVGAETRISNTVVGSGTPGDIGFYLNGALRAAVSTDGTFRAISTNSTYAGYLRMQNASASQRRAFRVNSGNGLEVLNQAESAITHSFSNNGDVNFLGDTYIQGNSSGGGYALITRVVDGSGNRTAQFRETASGVGIAVGNFPGVSLNLFAPNSDNAVACGWALGRWSAVYAANGTIQTSDQREKTPVRMFSPSELKVAIRLVGEIGFFKWLEAIEKKGEEMARWHCGQTVQFIMSCFEAEGLDPFAYGAVCYDSVDAVPDVLDEQGAVVIPGRRAEDRYSLRYDELNQFILRGVAESMCLMEGRLAALERAASKGA</sequence>
<dbReference type="InterPro" id="IPR012334">
    <property type="entry name" value="Pectin_lyas_fold"/>
</dbReference>
<feature type="domain" description="Peptidase S74" evidence="2">
    <location>
        <begin position="351"/>
        <end position="484"/>
    </location>
</feature>
<dbReference type="RefSeq" id="WP_043248894.1">
    <property type="nucleotide sequence ID" value="NZ_HG322950.1"/>
</dbReference>